<feature type="signal peptide" evidence="1">
    <location>
        <begin position="1"/>
        <end position="24"/>
    </location>
</feature>
<dbReference type="EMBL" id="VORO01000030">
    <property type="protein sequence ID" value="TXD87060.1"/>
    <property type="molecule type" value="Genomic_DNA"/>
</dbReference>
<organism evidence="2 3">
    <name type="scientific">Subsaximicrobium wynnwilliamsii</name>
    <dbReference type="NCBI Taxonomy" id="291179"/>
    <lineage>
        <taxon>Bacteria</taxon>
        <taxon>Pseudomonadati</taxon>
        <taxon>Bacteroidota</taxon>
        <taxon>Flavobacteriia</taxon>
        <taxon>Flavobacteriales</taxon>
        <taxon>Flavobacteriaceae</taxon>
        <taxon>Subsaximicrobium</taxon>
    </lineage>
</organism>
<accession>A0A5C6ZE14</accession>
<dbReference type="AlphaFoldDB" id="A0A5C6ZE14"/>
<gene>
    <name evidence="2" type="ORF">ESY86_18175</name>
</gene>
<dbReference type="OrthoDB" id="1143467at2"/>
<proteinExistence type="predicted"/>
<comment type="caution">
    <text evidence="2">The sequence shown here is derived from an EMBL/GenBank/DDBJ whole genome shotgun (WGS) entry which is preliminary data.</text>
</comment>
<evidence type="ECO:0000313" key="3">
    <source>
        <dbReference type="Proteomes" id="UP000321578"/>
    </source>
</evidence>
<protein>
    <recommendedName>
        <fullName evidence="4">Porin family protein</fullName>
    </recommendedName>
</protein>
<sequence length="226" mass="25670">MSSTLPIKRLAFVLACLCGSFVFSQDLTETTIPEPQDAPQAQSARERKVALSFDLYRPSPSGNNFFAESASGSLGFNFDLQLFVYKQFFLGGGIGDSYFDNKDISKTGNYEKTTLSSHDFYVGYEFLPLEDFRLGVAVTIVGNSRYKNNQSNTRKVYQVDHGNLRNYQTYFAYEVDRTLSVFIKYTYRSDRTKIQVPSALNSYFEKTAVHQIGFGLKLYFGEKSVF</sequence>
<evidence type="ECO:0008006" key="4">
    <source>
        <dbReference type="Google" id="ProtNLM"/>
    </source>
</evidence>
<feature type="chain" id="PRO_5022892030" description="Porin family protein" evidence="1">
    <location>
        <begin position="25"/>
        <end position="226"/>
    </location>
</feature>
<name>A0A5C6ZE14_9FLAO</name>
<reference evidence="2 3" key="1">
    <citation type="submission" date="2019-08" db="EMBL/GenBank/DDBJ databases">
        <title>Genomes of Subsaximicrobium wynnwilliamsii strains.</title>
        <authorList>
            <person name="Bowman J.P."/>
        </authorList>
    </citation>
    <scope>NUCLEOTIDE SEQUENCE [LARGE SCALE GENOMIC DNA]</scope>
    <source>
        <strain evidence="2 3">2-80-2</strain>
    </source>
</reference>
<keyword evidence="3" id="KW-1185">Reference proteome</keyword>
<evidence type="ECO:0000313" key="2">
    <source>
        <dbReference type="EMBL" id="TXD87060.1"/>
    </source>
</evidence>
<dbReference type="RefSeq" id="WP_147088148.1">
    <property type="nucleotide sequence ID" value="NZ_VORM01000031.1"/>
</dbReference>
<dbReference type="Proteomes" id="UP000321578">
    <property type="component" value="Unassembled WGS sequence"/>
</dbReference>
<evidence type="ECO:0000256" key="1">
    <source>
        <dbReference type="SAM" id="SignalP"/>
    </source>
</evidence>
<keyword evidence="1" id="KW-0732">Signal</keyword>